<evidence type="ECO:0000313" key="1">
    <source>
        <dbReference type="EMBL" id="KAF9780784.1"/>
    </source>
</evidence>
<organism evidence="1 2">
    <name type="scientific">Thelephora terrestris</name>
    <dbReference type="NCBI Taxonomy" id="56493"/>
    <lineage>
        <taxon>Eukaryota</taxon>
        <taxon>Fungi</taxon>
        <taxon>Dikarya</taxon>
        <taxon>Basidiomycota</taxon>
        <taxon>Agaricomycotina</taxon>
        <taxon>Agaricomycetes</taxon>
        <taxon>Thelephorales</taxon>
        <taxon>Thelephoraceae</taxon>
        <taxon>Thelephora</taxon>
    </lineage>
</organism>
<comment type="caution">
    <text evidence="1">The sequence shown here is derived from an EMBL/GenBank/DDBJ whole genome shotgun (WGS) entry which is preliminary data.</text>
</comment>
<sequence length="368" mass="41784">MRCYLPQEILDLIIDCIQDDQTALKTCCLVSNALAQRAQKHLFVKVKFHSFDYPISRWRETFPDPTNSPAHHTRTLSFVGATSIAATDVGIVLAFRNVAHLTVDTRTMSDHNLSFAPLRGAFPAIRSLNLTFAILPDSEVFGLICSFPLLEDLLFMARSPLNYGVWSHPPTSPRLTGCLELYQYPGLWSTAHQLLDLPNGLHFKRIAVSLFSNRDIESTMDLVSGYQSTLESLSITNYFTRPSHTPLIDLSNYPKIQDLEFRCRRADIQWVTTTLPNVRPKNIHQISIGLSYEAFSKLSRRKCSDLDSCLVRSWTSHSLRMKFMHGPMNELEATKERIASLFPQITRRGVVEVVEYPDIQLDILNPSV</sequence>
<name>A0A9P6H6X9_9AGAM</name>
<evidence type="ECO:0000313" key="2">
    <source>
        <dbReference type="Proteomes" id="UP000736335"/>
    </source>
</evidence>
<proteinExistence type="predicted"/>
<protein>
    <submittedName>
        <fullName evidence="1">Uncharacterized protein</fullName>
    </submittedName>
</protein>
<accession>A0A9P6H6X9</accession>
<dbReference type="EMBL" id="WIUZ02000015">
    <property type="protein sequence ID" value="KAF9780784.1"/>
    <property type="molecule type" value="Genomic_DNA"/>
</dbReference>
<dbReference type="Proteomes" id="UP000736335">
    <property type="component" value="Unassembled WGS sequence"/>
</dbReference>
<keyword evidence="2" id="KW-1185">Reference proteome</keyword>
<dbReference type="AlphaFoldDB" id="A0A9P6H6X9"/>
<reference evidence="1" key="1">
    <citation type="journal article" date="2020" name="Nat. Commun.">
        <title>Large-scale genome sequencing of mycorrhizal fungi provides insights into the early evolution of symbiotic traits.</title>
        <authorList>
            <person name="Miyauchi S."/>
            <person name="Kiss E."/>
            <person name="Kuo A."/>
            <person name="Drula E."/>
            <person name="Kohler A."/>
            <person name="Sanchez-Garcia M."/>
            <person name="Morin E."/>
            <person name="Andreopoulos B."/>
            <person name="Barry K.W."/>
            <person name="Bonito G."/>
            <person name="Buee M."/>
            <person name="Carver A."/>
            <person name="Chen C."/>
            <person name="Cichocki N."/>
            <person name="Clum A."/>
            <person name="Culley D."/>
            <person name="Crous P.W."/>
            <person name="Fauchery L."/>
            <person name="Girlanda M."/>
            <person name="Hayes R.D."/>
            <person name="Keri Z."/>
            <person name="LaButti K."/>
            <person name="Lipzen A."/>
            <person name="Lombard V."/>
            <person name="Magnuson J."/>
            <person name="Maillard F."/>
            <person name="Murat C."/>
            <person name="Nolan M."/>
            <person name="Ohm R.A."/>
            <person name="Pangilinan J."/>
            <person name="Pereira M.F."/>
            <person name="Perotto S."/>
            <person name="Peter M."/>
            <person name="Pfister S."/>
            <person name="Riley R."/>
            <person name="Sitrit Y."/>
            <person name="Stielow J.B."/>
            <person name="Szollosi G."/>
            <person name="Zifcakova L."/>
            <person name="Stursova M."/>
            <person name="Spatafora J.W."/>
            <person name="Tedersoo L."/>
            <person name="Vaario L.M."/>
            <person name="Yamada A."/>
            <person name="Yan M."/>
            <person name="Wang P."/>
            <person name="Xu J."/>
            <person name="Bruns T."/>
            <person name="Baldrian P."/>
            <person name="Vilgalys R."/>
            <person name="Dunand C."/>
            <person name="Henrissat B."/>
            <person name="Grigoriev I.V."/>
            <person name="Hibbett D."/>
            <person name="Nagy L.G."/>
            <person name="Martin F.M."/>
        </authorList>
    </citation>
    <scope>NUCLEOTIDE SEQUENCE</scope>
    <source>
        <strain evidence="1">UH-Tt-Lm1</strain>
    </source>
</reference>
<gene>
    <name evidence="1" type="ORF">BJ322DRAFT_1081670</name>
</gene>
<reference evidence="1" key="2">
    <citation type="submission" date="2020-11" db="EMBL/GenBank/DDBJ databases">
        <authorList>
            <consortium name="DOE Joint Genome Institute"/>
            <person name="Kuo A."/>
            <person name="Miyauchi S."/>
            <person name="Kiss E."/>
            <person name="Drula E."/>
            <person name="Kohler A."/>
            <person name="Sanchez-Garcia M."/>
            <person name="Andreopoulos B."/>
            <person name="Barry K.W."/>
            <person name="Bonito G."/>
            <person name="Buee M."/>
            <person name="Carver A."/>
            <person name="Chen C."/>
            <person name="Cichocki N."/>
            <person name="Clum A."/>
            <person name="Culley D."/>
            <person name="Crous P.W."/>
            <person name="Fauchery L."/>
            <person name="Girlanda M."/>
            <person name="Hayes R."/>
            <person name="Keri Z."/>
            <person name="Labutti K."/>
            <person name="Lipzen A."/>
            <person name="Lombard V."/>
            <person name="Magnuson J."/>
            <person name="Maillard F."/>
            <person name="Morin E."/>
            <person name="Murat C."/>
            <person name="Nolan M."/>
            <person name="Ohm R."/>
            <person name="Pangilinan J."/>
            <person name="Pereira M."/>
            <person name="Perotto S."/>
            <person name="Peter M."/>
            <person name="Riley R."/>
            <person name="Sitrit Y."/>
            <person name="Stielow B."/>
            <person name="Szollosi G."/>
            <person name="Zifcakova L."/>
            <person name="Stursova M."/>
            <person name="Spatafora J.W."/>
            <person name="Tedersoo L."/>
            <person name="Vaario L.-M."/>
            <person name="Yamada A."/>
            <person name="Yan M."/>
            <person name="Wang P."/>
            <person name="Xu J."/>
            <person name="Bruns T."/>
            <person name="Baldrian P."/>
            <person name="Vilgalys R."/>
            <person name="Henrissat B."/>
            <person name="Grigoriev I.V."/>
            <person name="Hibbett D."/>
            <person name="Nagy L.G."/>
            <person name="Martin F.M."/>
        </authorList>
    </citation>
    <scope>NUCLEOTIDE SEQUENCE</scope>
    <source>
        <strain evidence="1">UH-Tt-Lm1</strain>
    </source>
</reference>
<dbReference type="OrthoDB" id="2745898at2759"/>